<dbReference type="PANTHER" id="PTHR44936">
    <property type="entry name" value="SENSOR PROTEIN CREC"/>
    <property type="match status" value="1"/>
</dbReference>
<dbReference type="SUPFAM" id="SSF55874">
    <property type="entry name" value="ATPase domain of HSP90 chaperone/DNA topoisomerase II/histidine kinase"/>
    <property type="match status" value="1"/>
</dbReference>
<protein>
    <recommendedName>
        <fullName evidence="21">Signal transduction histidine-protein kinase/phosphatase MprB</fullName>
        <ecNumber evidence="5">2.7.13.3</ecNumber>
    </recommendedName>
    <alternativeName>
        <fullName evidence="22">Mycobacterial persistence regulator B</fullName>
    </alternativeName>
</protein>
<keyword evidence="18" id="KW-0346">Stress response</keyword>
<dbReference type="EMBL" id="FOUY01000053">
    <property type="protein sequence ID" value="SFO40885.1"/>
    <property type="molecule type" value="Genomic_DNA"/>
</dbReference>
<name>A0A1I5GY47_PSUAM</name>
<dbReference type="Gene3D" id="1.10.287.130">
    <property type="match status" value="1"/>
</dbReference>
<keyword evidence="14" id="KW-0460">Magnesium</keyword>
<evidence type="ECO:0000256" key="18">
    <source>
        <dbReference type="ARBA" id="ARBA00023016"/>
    </source>
</evidence>
<keyword evidence="17" id="KW-0902">Two-component regulatory system</keyword>
<feature type="transmembrane region" description="Helical" evidence="24">
    <location>
        <begin position="136"/>
        <end position="162"/>
    </location>
</feature>
<dbReference type="CDD" id="cd00082">
    <property type="entry name" value="HisKA"/>
    <property type="match status" value="1"/>
</dbReference>
<evidence type="ECO:0000256" key="17">
    <source>
        <dbReference type="ARBA" id="ARBA00023012"/>
    </source>
</evidence>
<evidence type="ECO:0000259" key="26">
    <source>
        <dbReference type="PROSITE" id="PS50885"/>
    </source>
</evidence>
<dbReference type="InterPro" id="IPR050980">
    <property type="entry name" value="2C_sensor_his_kinase"/>
</dbReference>
<evidence type="ECO:0000256" key="22">
    <source>
        <dbReference type="ARBA" id="ARBA00041776"/>
    </source>
</evidence>
<dbReference type="InterPro" id="IPR003660">
    <property type="entry name" value="HAMP_dom"/>
</dbReference>
<evidence type="ECO:0000313" key="28">
    <source>
        <dbReference type="Proteomes" id="UP000199614"/>
    </source>
</evidence>
<evidence type="ECO:0000256" key="5">
    <source>
        <dbReference type="ARBA" id="ARBA00012438"/>
    </source>
</evidence>
<feature type="domain" description="Histidine kinase" evidence="25">
    <location>
        <begin position="227"/>
        <end position="420"/>
    </location>
</feature>
<evidence type="ECO:0000256" key="16">
    <source>
        <dbReference type="ARBA" id="ARBA00022989"/>
    </source>
</evidence>
<keyword evidence="19" id="KW-0843">Virulence</keyword>
<keyword evidence="16 24" id="KW-1133">Transmembrane helix</keyword>
<proteinExistence type="predicted"/>
<dbReference type="STRING" id="260086.SAMN05216207_10533"/>
<sequence length="471" mass="49770">MRSRIVALAVTAAAFAVALFGIPLVIGLAEFAVAEERSSLQRLAGFAARTVQEDMTDDRVPRRLPDGPGDAAIALYDDEGTLLLGDGPAHGDPPVDYVLGDRAGPPPVEDLTVAVPVSDTGDIIGVVRTSTPPSQVYGALVPIWLGMAGLAAVVLVSAWLLARRLAIRLSRPLERLVDDAGRLGDGDFGITPDSTGIAETDRASAALSRTARRLDDLVARERAFSAEASHQLRTPLAGLRLRLESALDRPERMTTAEIADGLGSIDRLERTIDELLALARERQTTSAPADLSALLSEFDEEWRSRLALENRRFSVRLPDSLPRPDASAAAVRQIVGVLLDNAYFHGAGAVSVAVHELGENAIAVEISDEGPGVPTAALTDAHIGNGMGLPLARRLAESEGGRLTVGTVPSTVTLLLPVATATRSPAHRENEPVDRLSFPQVPGEAAEPQHHPDSGRGEPSTEPAVPSRHQG</sequence>
<evidence type="ECO:0000256" key="10">
    <source>
        <dbReference type="ARBA" id="ARBA00022741"/>
    </source>
</evidence>
<dbReference type="GO" id="GO:0005524">
    <property type="term" value="F:ATP binding"/>
    <property type="evidence" value="ECO:0007669"/>
    <property type="project" value="UniProtKB-KW"/>
</dbReference>
<keyword evidence="20" id="KW-0464">Manganese</keyword>
<feature type="domain" description="HAMP" evidence="26">
    <location>
        <begin position="167"/>
        <end position="219"/>
    </location>
</feature>
<comment type="cofactor">
    <cofactor evidence="3">
        <name>Mg(2+)</name>
        <dbReference type="ChEBI" id="CHEBI:18420"/>
    </cofactor>
</comment>
<evidence type="ECO:0000256" key="11">
    <source>
        <dbReference type="ARBA" id="ARBA00022777"/>
    </source>
</evidence>
<dbReference type="SMART" id="SM00387">
    <property type="entry name" value="HATPase_c"/>
    <property type="match status" value="1"/>
</dbReference>
<evidence type="ECO:0000256" key="14">
    <source>
        <dbReference type="ARBA" id="ARBA00022842"/>
    </source>
</evidence>
<dbReference type="SUPFAM" id="SSF47384">
    <property type="entry name" value="Homodimeric domain of signal transducing histidine kinase"/>
    <property type="match status" value="1"/>
</dbReference>
<comment type="subcellular location">
    <subcellularLocation>
        <location evidence="4">Cell membrane</location>
        <topology evidence="4">Multi-pass membrane protein</topology>
    </subcellularLocation>
</comment>
<comment type="catalytic activity">
    <reaction evidence="1">
        <text>ATP + protein L-histidine = ADP + protein N-phospho-L-histidine.</text>
        <dbReference type="EC" id="2.7.13.3"/>
    </reaction>
</comment>
<evidence type="ECO:0000256" key="2">
    <source>
        <dbReference type="ARBA" id="ARBA00001936"/>
    </source>
</evidence>
<dbReference type="GO" id="GO:0005886">
    <property type="term" value="C:plasma membrane"/>
    <property type="evidence" value="ECO:0007669"/>
    <property type="project" value="UniProtKB-SubCell"/>
</dbReference>
<dbReference type="InterPro" id="IPR005467">
    <property type="entry name" value="His_kinase_dom"/>
</dbReference>
<dbReference type="PROSITE" id="PS50885">
    <property type="entry name" value="HAMP"/>
    <property type="match status" value="1"/>
</dbReference>
<evidence type="ECO:0000313" key="27">
    <source>
        <dbReference type="EMBL" id="SFO40885.1"/>
    </source>
</evidence>
<reference evidence="27 28" key="1">
    <citation type="submission" date="2016-10" db="EMBL/GenBank/DDBJ databases">
        <authorList>
            <person name="de Groot N.N."/>
        </authorList>
    </citation>
    <scope>NUCLEOTIDE SEQUENCE [LARGE SCALE GENOMIC DNA]</scope>
    <source>
        <strain evidence="27 28">CGMCC 4.1877</strain>
    </source>
</reference>
<dbReference type="Pfam" id="PF00512">
    <property type="entry name" value="HisKA"/>
    <property type="match status" value="1"/>
</dbReference>
<keyword evidence="24" id="KW-0472">Membrane</keyword>
<evidence type="ECO:0000256" key="1">
    <source>
        <dbReference type="ARBA" id="ARBA00000085"/>
    </source>
</evidence>
<dbReference type="InterPro" id="IPR003594">
    <property type="entry name" value="HATPase_dom"/>
</dbReference>
<evidence type="ECO:0000259" key="25">
    <source>
        <dbReference type="PROSITE" id="PS50109"/>
    </source>
</evidence>
<evidence type="ECO:0000256" key="6">
    <source>
        <dbReference type="ARBA" id="ARBA00022475"/>
    </source>
</evidence>
<dbReference type="PRINTS" id="PR00344">
    <property type="entry name" value="BCTRLSENSOR"/>
</dbReference>
<evidence type="ECO:0000256" key="19">
    <source>
        <dbReference type="ARBA" id="ARBA00023026"/>
    </source>
</evidence>
<dbReference type="InterPro" id="IPR003661">
    <property type="entry name" value="HisK_dim/P_dom"/>
</dbReference>
<keyword evidence="13" id="KW-0067">ATP-binding</keyword>
<dbReference type="InterPro" id="IPR004358">
    <property type="entry name" value="Sig_transdc_His_kin-like_C"/>
</dbReference>
<keyword evidence="8" id="KW-0808">Transferase</keyword>
<dbReference type="GO" id="GO:0000155">
    <property type="term" value="F:phosphorelay sensor kinase activity"/>
    <property type="evidence" value="ECO:0007669"/>
    <property type="project" value="InterPro"/>
</dbReference>
<dbReference type="InterPro" id="IPR036097">
    <property type="entry name" value="HisK_dim/P_sf"/>
</dbReference>
<evidence type="ECO:0000256" key="9">
    <source>
        <dbReference type="ARBA" id="ARBA00022692"/>
    </source>
</evidence>
<evidence type="ECO:0000256" key="15">
    <source>
        <dbReference type="ARBA" id="ARBA00022912"/>
    </source>
</evidence>
<evidence type="ECO:0000256" key="23">
    <source>
        <dbReference type="SAM" id="MobiDB-lite"/>
    </source>
</evidence>
<keyword evidence="9 24" id="KW-0812">Transmembrane</keyword>
<comment type="cofactor">
    <cofactor evidence="2">
        <name>Mn(2+)</name>
        <dbReference type="ChEBI" id="CHEBI:29035"/>
    </cofactor>
</comment>
<keyword evidence="12" id="KW-0378">Hydrolase</keyword>
<keyword evidence="7" id="KW-0597">Phosphoprotein</keyword>
<evidence type="ECO:0000256" key="3">
    <source>
        <dbReference type="ARBA" id="ARBA00001946"/>
    </source>
</evidence>
<dbReference type="GO" id="GO:0004721">
    <property type="term" value="F:phosphoprotein phosphatase activity"/>
    <property type="evidence" value="ECO:0007669"/>
    <property type="project" value="UniProtKB-KW"/>
</dbReference>
<dbReference type="PROSITE" id="PS50109">
    <property type="entry name" value="HIS_KIN"/>
    <property type="match status" value="1"/>
</dbReference>
<keyword evidence="11 27" id="KW-0418">Kinase</keyword>
<dbReference type="PANTHER" id="PTHR44936:SF9">
    <property type="entry name" value="SENSOR PROTEIN CREC"/>
    <property type="match status" value="1"/>
</dbReference>
<dbReference type="SMART" id="SM00388">
    <property type="entry name" value="HisKA"/>
    <property type="match status" value="1"/>
</dbReference>
<dbReference type="Pfam" id="PF02518">
    <property type="entry name" value="HATPase_c"/>
    <property type="match status" value="1"/>
</dbReference>
<evidence type="ECO:0000256" key="8">
    <source>
        <dbReference type="ARBA" id="ARBA00022679"/>
    </source>
</evidence>
<organism evidence="27 28">
    <name type="scientific">Pseudonocardia ammonioxydans</name>
    <dbReference type="NCBI Taxonomy" id="260086"/>
    <lineage>
        <taxon>Bacteria</taxon>
        <taxon>Bacillati</taxon>
        <taxon>Actinomycetota</taxon>
        <taxon>Actinomycetes</taxon>
        <taxon>Pseudonocardiales</taxon>
        <taxon>Pseudonocardiaceae</taxon>
        <taxon>Pseudonocardia</taxon>
    </lineage>
</organism>
<evidence type="ECO:0000256" key="7">
    <source>
        <dbReference type="ARBA" id="ARBA00022553"/>
    </source>
</evidence>
<dbReference type="Proteomes" id="UP000199614">
    <property type="component" value="Unassembled WGS sequence"/>
</dbReference>
<keyword evidence="28" id="KW-1185">Reference proteome</keyword>
<gene>
    <name evidence="27" type="ORF">SAMN05216207_10533</name>
</gene>
<keyword evidence="10" id="KW-0547">Nucleotide-binding</keyword>
<feature type="region of interest" description="Disordered" evidence="23">
    <location>
        <begin position="422"/>
        <end position="471"/>
    </location>
</feature>
<feature type="compositionally biased region" description="Basic and acidic residues" evidence="23">
    <location>
        <begin position="447"/>
        <end position="456"/>
    </location>
</feature>
<dbReference type="Gene3D" id="3.30.565.10">
    <property type="entry name" value="Histidine kinase-like ATPase, C-terminal domain"/>
    <property type="match status" value="1"/>
</dbReference>
<dbReference type="EC" id="2.7.13.3" evidence="5"/>
<evidence type="ECO:0000256" key="12">
    <source>
        <dbReference type="ARBA" id="ARBA00022801"/>
    </source>
</evidence>
<dbReference type="AlphaFoldDB" id="A0A1I5GY47"/>
<keyword evidence="6" id="KW-1003">Cell membrane</keyword>
<evidence type="ECO:0000256" key="20">
    <source>
        <dbReference type="ARBA" id="ARBA00023211"/>
    </source>
</evidence>
<evidence type="ECO:0000256" key="24">
    <source>
        <dbReference type="SAM" id="Phobius"/>
    </source>
</evidence>
<keyword evidence="15" id="KW-0904">Protein phosphatase</keyword>
<accession>A0A1I5GY47</accession>
<evidence type="ECO:0000256" key="21">
    <source>
        <dbReference type="ARBA" id="ARBA00040454"/>
    </source>
</evidence>
<evidence type="ECO:0000256" key="13">
    <source>
        <dbReference type="ARBA" id="ARBA00022840"/>
    </source>
</evidence>
<dbReference type="InterPro" id="IPR036890">
    <property type="entry name" value="HATPase_C_sf"/>
</dbReference>
<evidence type="ECO:0000256" key="4">
    <source>
        <dbReference type="ARBA" id="ARBA00004651"/>
    </source>
</evidence>